<reference evidence="3" key="1">
    <citation type="submission" date="2020-07" db="EMBL/GenBank/DDBJ databases">
        <authorList>
            <person name="Tarantini F.S."/>
            <person name="Hong K.W."/>
            <person name="Chan K.G."/>
        </authorList>
    </citation>
    <scope>NUCLEOTIDE SEQUENCE</scope>
    <source>
        <strain evidence="3">32-07</strain>
    </source>
</reference>
<evidence type="ECO:0000256" key="1">
    <source>
        <dbReference type="SAM" id="MobiDB-lite"/>
    </source>
</evidence>
<feature type="transmembrane region" description="Helical" evidence="2">
    <location>
        <begin position="16"/>
        <end position="34"/>
    </location>
</feature>
<proteinExistence type="predicted"/>
<evidence type="ECO:0000256" key="2">
    <source>
        <dbReference type="SAM" id="Phobius"/>
    </source>
</evidence>
<dbReference type="EMBL" id="CP059572">
    <property type="protein sequence ID" value="QXJ22696.1"/>
    <property type="molecule type" value="Genomic_DNA"/>
</dbReference>
<evidence type="ECO:0000313" key="4">
    <source>
        <dbReference type="Proteomes" id="UP001049518"/>
    </source>
</evidence>
<organism evidence="3 4">
    <name type="scientific">Actinomadura graeca</name>
    <dbReference type="NCBI Taxonomy" id="2750812"/>
    <lineage>
        <taxon>Bacteria</taxon>
        <taxon>Bacillati</taxon>
        <taxon>Actinomycetota</taxon>
        <taxon>Actinomycetes</taxon>
        <taxon>Streptosporangiales</taxon>
        <taxon>Thermomonosporaceae</taxon>
        <taxon>Actinomadura</taxon>
    </lineage>
</organism>
<accession>A0ABX8QVC7</accession>
<sequence length="103" mass="10773">MTTPADVKPAASGRGVSFGLAATILAIPTGIAFINPDLAVVLASAELALMLTVLVTAVFAPRTVSERAFRLLRWMTGHPEPARPAEAQAEEPAAPGPARAEWR</sequence>
<feature type="region of interest" description="Disordered" evidence="1">
    <location>
        <begin position="80"/>
        <end position="103"/>
    </location>
</feature>
<keyword evidence="4" id="KW-1185">Reference proteome</keyword>
<evidence type="ECO:0000313" key="3">
    <source>
        <dbReference type="EMBL" id="QXJ22696.1"/>
    </source>
</evidence>
<feature type="transmembrane region" description="Helical" evidence="2">
    <location>
        <begin position="40"/>
        <end position="60"/>
    </location>
</feature>
<protein>
    <submittedName>
        <fullName evidence="3">Uncharacterized protein</fullName>
    </submittedName>
</protein>
<gene>
    <name evidence="3" type="ORF">AGRA3207_003744</name>
</gene>
<dbReference type="Proteomes" id="UP001049518">
    <property type="component" value="Chromosome"/>
</dbReference>
<keyword evidence="2" id="KW-1133">Transmembrane helix</keyword>
<keyword evidence="2" id="KW-0812">Transmembrane</keyword>
<keyword evidence="2" id="KW-0472">Membrane</keyword>
<name>A0ABX8QVC7_9ACTN</name>
<dbReference type="RefSeq" id="WP_231336030.1">
    <property type="nucleotide sequence ID" value="NZ_CP059572.1"/>
</dbReference>
<feature type="compositionally biased region" description="Low complexity" evidence="1">
    <location>
        <begin position="84"/>
        <end position="103"/>
    </location>
</feature>